<accession>K9ZWW4</accession>
<reference evidence="2" key="1">
    <citation type="submission" date="2012-03" db="EMBL/GenBank/DDBJ databases">
        <title>Complete sequence of chromosome of Deinococcus peraridilitoris DSM 19664.</title>
        <authorList>
            <person name="Lucas S."/>
            <person name="Copeland A."/>
            <person name="Lapidus A."/>
            <person name="Glavina del Rio T."/>
            <person name="Dalin E."/>
            <person name="Tice H."/>
            <person name="Bruce D."/>
            <person name="Goodwin L."/>
            <person name="Pitluck S."/>
            <person name="Peters L."/>
            <person name="Mikhailova N."/>
            <person name="Lu M."/>
            <person name="Kyrpides N."/>
            <person name="Mavromatis K."/>
            <person name="Ivanova N."/>
            <person name="Brettin T."/>
            <person name="Detter J.C."/>
            <person name="Han C."/>
            <person name="Larimer F."/>
            <person name="Land M."/>
            <person name="Hauser L."/>
            <person name="Markowitz V."/>
            <person name="Cheng J.-F."/>
            <person name="Hugenholtz P."/>
            <person name="Woyke T."/>
            <person name="Wu D."/>
            <person name="Pukall R."/>
            <person name="Steenblock K."/>
            <person name="Brambilla E."/>
            <person name="Klenk H.-P."/>
            <person name="Eisen J.A."/>
        </authorList>
    </citation>
    <scope>NUCLEOTIDE SEQUENCE [LARGE SCALE GENOMIC DNA]</scope>
    <source>
        <strain evidence="2">DSM 19664 / LMG 22246 / CIP 109416 / KR-200</strain>
    </source>
</reference>
<dbReference type="EMBL" id="CP003382">
    <property type="protein sequence ID" value="AFZ66066.1"/>
    <property type="molecule type" value="Genomic_DNA"/>
</dbReference>
<name>K9ZWW4_DEIPD</name>
<keyword evidence="2" id="KW-1185">Reference proteome</keyword>
<dbReference type="RefSeq" id="WP_015234376.1">
    <property type="nucleotide sequence ID" value="NC_019793.1"/>
</dbReference>
<dbReference type="HOGENOM" id="CLU_1728383_0_0_0"/>
<dbReference type="STRING" id="937777.Deipe_0470"/>
<sequence length="151" mass="16167">MASKARKSRGNSHLYTNFTGASAIVEGDRISEVKTSGLDTSTGTIDATNWDSGDWQEVIPDINSGTIPMTGNLVLDNAKVPLIIAANGKEPVKYFLVFGDKPAAGAKNLVVSGLARIMNLKLTPGDMHEISYDYVLDGTPTFEYNVTAFPV</sequence>
<proteinExistence type="predicted"/>
<dbReference type="KEGG" id="dpd:Deipe_0470"/>
<evidence type="ECO:0000313" key="2">
    <source>
        <dbReference type="Proteomes" id="UP000010467"/>
    </source>
</evidence>
<gene>
    <name evidence="1" type="ordered locus">Deipe_0470</name>
</gene>
<organism evidence="1 2">
    <name type="scientific">Deinococcus peraridilitoris (strain DSM 19664 / LMG 22246 / CIP 109416 / KR-200)</name>
    <dbReference type="NCBI Taxonomy" id="937777"/>
    <lineage>
        <taxon>Bacteria</taxon>
        <taxon>Thermotogati</taxon>
        <taxon>Deinococcota</taxon>
        <taxon>Deinococci</taxon>
        <taxon>Deinococcales</taxon>
        <taxon>Deinococcaceae</taxon>
        <taxon>Deinococcus</taxon>
    </lineage>
</organism>
<dbReference type="Proteomes" id="UP000010467">
    <property type="component" value="Chromosome"/>
</dbReference>
<dbReference type="PATRIC" id="fig|937777.3.peg.476"/>
<dbReference type="AlphaFoldDB" id="K9ZWW4"/>
<protein>
    <submittedName>
        <fullName evidence="1">Uncharacterized protein</fullName>
    </submittedName>
</protein>
<evidence type="ECO:0000313" key="1">
    <source>
        <dbReference type="EMBL" id="AFZ66066.1"/>
    </source>
</evidence>